<dbReference type="NCBIfam" id="TIGR02595">
    <property type="entry name" value="PEP_CTERM"/>
    <property type="match status" value="1"/>
</dbReference>
<dbReference type="RefSeq" id="WP_394479351.1">
    <property type="nucleotide sequence ID" value="NZ_JBIGHV010000004.1"/>
</dbReference>
<reference evidence="3 4" key="1">
    <citation type="submission" date="2024-08" db="EMBL/GenBank/DDBJ databases">
        <authorList>
            <person name="Lu H."/>
        </authorList>
    </citation>
    <scope>NUCLEOTIDE SEQUENCE [LARGE SCALE GENOMIC DNA]</scope>
    <source>
        <strain evidence="3 4">LYH14W</strain>
    </source>
</reference>
<sequence>MKSLLLTAALLSSSAFAADPNLVTNGSFETTAVNAGNWLLSPTLEGWSVLAGPANFEIRNNVVGSAQDGSNFIELDTTGNTTIAQSFASLTAGASYALSFWYAPRANVAAASNGIEVLWNGQQLGTTLTGNGGSAPAWTQYSFSVSALAGNNTLSFRSVGASDSLGGSLDNVSLTSAVPEPSGYALLLAGLGAVGLIARRRGSVTR</sequence>
<dbReference type="Pfam" id="PF07589">
    <property type="entry name" value="PEP-CTERM"/>
    <property type="match status" value="1"/>
</dbReference>
<accession>A0ABW7F562</accession>
<dbReference type="EMBL" id="JBIGHV010000004">
    <property type="protein sequence ID" value="MFG6430810.1"/>
    <property type="molecule type" value="Genomic_DNA"/>
</dbReference>
<dbReference type="InterPro" id="IPR008979">
    <property type="entry name" value="Galactose-bd-like_sf"/>
</dbReference>
<keyword evidence="1" id="KW-0732">Signal</keyword>
<dbReference type="Gene3D" id="2.60.120.260">
    <property type="entry name" value="Galactose-binding domain-like"/>
    <property type="match status" value="1"/>
</dbReference>
<proteinExistence type="predicted"/>
<dbReference type="SUPFAM" id="SSF49785">
    <property type="entry name" value="Galactose-binding domain-like"/>
    <property type="match status" value="1"/>
</dbReference>
<evidence type="ECO:0000256" key="1">
    <source>
        <dbReference type="SAM" id="SignalP"/>
    </source>
</evidence>
<organism evidence="3 4">
    <name type="scientific">Pelomonas parva</name>
    <dbReference type="NCBI Taxonomy" id="3299032"/>
    <lineage>
        <taxon>Bacteria</taxon>
        <taxon>Pseudomonadati</taxon>
        <taxon>Pseudomonadota</taxon>
        <taxon>Betaproteobacteria</taxon>
        <taxon>Burkholderiales</taxon>
        <taxon>Sphaerotilaceae</taxon>
        <taxon>Roseateles</taxon>
    </lineage>
</organism>
<name>A0ABW7F562_9BURK</name>
<gene>
    <name evidence="3" type="ORF">ACG00Y_12850</name>
</gene>
<feature type="chain" id="PRO_5045065698" evidence="1">
    <location>
        <begin position="18"/>
        <end position="206"/>
    </location>
</feature>
<evidence type="ECO:0000313" key="3">
    <source>
        <dbReference type="EMBL" id="MFG6430810.1"/>
    </source>
</evidence>
<feature type="signal peptide" evidence="1">
    <location>
        <begin position="1"/>
        <end position="17"/>
    </location>
</feature>
<feature type="domain" description="Ice-binding protein C-terminal" evidence="2">
    <location>
        <begin position="177"/>
        <end position="201"/>
    </location>
</feature>
<protein>
    <submittedName>
        <fullName evidence="3">PEP-CTERM sorting domain-containing protein</fullName>
    </submittedName>
</protein>
<dbReference type="Proteomes" id="UP001606210">
    <property type="component" value="Unassembled WGS sequence"/>
</dbReference>
<keyword evidence="4" id="KW-1185">Reference proteome</keyword>
<evidence type="ECO:0000313" key="4">
    <source>
        <dbReference type="Proteomes" id="UP001606210"/>
    </source>
</evidence>
<evidence type="ECO:0000259" key="2">
    <source>
        <dbReference type="Pfam" id="PF07589"/>
    </source>
</evidence>
<comment type="caution">
    <text evidence="3">The sequence shown here is derived from an EMBL/GenBank/DDBJ whole genome shotgun (WGS) entry which is preliminary data.</text>
</comment>
<dbReference type="InterPro" id="IPR013424">
    <property type="entry name" value="Ice-binding_C"/>
</dbReference>